<accession>A0A3B0Y1T7</accession>
<dbReference type="InterPro" id="IPR013740">
    <property type="entry name" value="Redoxin"/>
</dbReference>
<dbReference type="InterPro" id="IPR013766">
    <property type="entry name" value="Thioredoxin_domain"/>
</dbReference>
<dbReference type="PANTHER" id="PTHR42852">
    <property type="entry name" value="THIOL:DISULFIDE INTERCHANGE PROTEIN DSBE"/>
    <property type="match status" value="1"/>
</dbReference>
<dbReference type="PROSITE" id="PS00194">
    <property type="entry name" value="THIOREDOXIN_1"/>
    <property type="match status" value="1"/>
</dbReference>
<dbReference type="InterPro" id="IPR050553">
    <property type="entry name" value="Thioredoxin_ResA/DsbE_sf"/>
</dbReference>
<dbReference type="SUPFAM" id="SSF52833">
    <property type="entry name" value="Thioredoxin-like"/>
    <property type="match status" value="1"/>
</dbReference>
<dbReference type="PANTHER" id="PTHR42852:SF17">
    <property type="entry name" value="THIOREDOXIN-LIKE PROTEIN HI_1115"/>
    <property type="match status" value="1"/>
</dbReference>
<organism evidence="5">
    <name type="scientific">hydrothermal vent metagenome</name>
    <dbReference type="NCBI Taxonomy" id="652676"/>
    <lineage>
        <taxon>unclassified sequences</taxon>
        <taxon>metagenomes</taxon>
        <taxon>ecological metagenomes</taxon>
    </lineage>
</organism>
<proteinExistence type="predicted"/>
<dbReference type="EMBL" id="UOFL01000003">
    <property type="protein sequence ID" value="VAW70850.1"/>
    <property type="molecule type" value="Genomic_DNA"/>
</dbReference>
<dbReference type="CDD" id="cd02966">
    <property type="entry name" value="TlpA_like_family"/>
    <property type="match status" value="1"/>
</dbReference>
<dbReference type="PROSITE" id="PS51352">
    <property type="entry name" value="THIOREDOXIN_2"/>
    <property type="match status" value="1"/>
</dbReference>
<keyword evidence="2" id="KW-0201">Cytochrome c-type biogenesis</keyword>
<name>A0A3B0Y1T7_9ZZZZ</name>
<protein>
    <recommendedName>
        <fullName evidence="4">Thioredoxin domain-containing protein</fullName>
    </recommendedName>
</protein>
<comment type="subcellular location">
    <subcellularLocation>
        <location evidence="1">Cell envelope</location>
    </subcellularLocation>
</comment>
<dbReference type="InterPro" id="IPR036249">
    <property type="entry name" value="Thioredoxin-like_sf"/>
</dbReference>
<dbReference type="GO" id="GO:0030313">
    <property type="term" value="C:cell envelope"/>
    <property type="evidence" value="ECO:0007669"/>
    <property type="project" value="UniProtKB-SubCell"/>
</dbReference>
<dbReference type="Gene3D" id="3.40.30.10">
    <property type="entry name" value="Glutaredoxin"/>
    <property type="match status" value="1"/>
</dbReference>
<evidence type="ECO:0000256" key="1">
    <source>
        <dbReference type="ARBA" id="ARBA00004196"/>
    </source>
</evidence>
<evidence type="ECO:0000313" key="5">
    <source>
        <dbReference type="EMBL" id="VAW70850.1"/>
    </source>
</evidence>
<dbReference type="GO" id="GO:0017004">
    <property type="term" value="P:cytochrome complex assembly"/>
    <property type="evidence" value="ECO:0007669"/>
    <property type="project" value="UniProtKB-KW"/>
</dbReference>
<dbReference type="AlphaFoldDB" id="A0A3B0Y1T7"/>
<dbReference type="Pfam" id="PF08534">
    <property type="entry name" value="Redoxin"/>
    <property type="match status" value="1"/>
</dbReference>
<keyword evidence="3" id="KW-0472">Membrane</keyword>
<evidence type="ECO:0000256" key="3">
    <source>
        <dbReference type="SAM" id="Phobius"/>
    </source>
</evidence>
<dbReference type="GO" id="GO:0016491">
    <property type="term" value="F:oxidoreductase activity"/>
    <property type="evidence" value="ECO:0007669"/>
    <property type="project" value="InterPro"/>
</dbReference>
<sequence>MTNSAIIPILFYKSLVRLYTPLAMLILLIFCSIIHNKAYSISSNPTVKEVTINITQDFAIPVTQTIFPGNKTLIVWIPSEFGSAPVKQEKIAHSLSKRGVDVWHLDLHSAYFIQRNRNSVDKFQPEHISIIIQKATTQGYSKIILTGSAGAARPILRTARYWQKQVQAKTNRIQTTQHPKHQNILSGIILFHPSLYESRPDAGKEARYIPETYATNTPVYIIQPTYSTAIYRIRTLLKALRTGGGQVWVHVLQNIKDGFQFSVERHQRPIDIKTRQLLPSYMIRAIKYMSTAPGPNTVAKLPKARKKSKDTFPGLKPYKGQTIRSLTLNNINKKPVSIKMFKGEVLLVSFWASWCPPCVHEMPSINRLARHFKGRKFRVVSVNIGESKAKIRQFLGKHSLLGEILMDPTLKAYRKWKIYVIPSNFIIDKNSNIRYTSVGAVDWDTKNIRHTINKLIND</sequence>
<feature type="domain" description="Thioredoxin" evidence="4">
    <location>
        <begin position="317"/>
        <end position="457"/>
    </location>
</feature>
<feature type="transmembrane region" description="Helical" evidence="3">
    <location>
        <begin position="16"/>
        <end position="35"/>
    </location>
</feature>
<reference evidence="5" key="1">
    <citation type="submission" date="2018-06" db="EMBL/GenBank/DDBJ databases">
        <authorList>
            <person name="Zhirakovskaya E."/>
        </authorList>
    </citation>
    <scope>NUCLEOTIDE SEQUENCE</scope>
</reference>
<keyword evidence="3" id="KW-0812">Transmembrane</keyword>
<evidence type="ECO:0000259" key="4">
    <source>
        <dbReference type="PROSITE" id="PS51352"/>
    </source>
</evidence>
<dbReference type="InterPro" id="IPR017937">
    <property type="entry name" value="Thioredoxin_CS"/>
</dbReference>
<keyword evidence="3" id="KW-1133">Transmembrane helix</keyword>
<evidence type="ECO:0000256" key="2">
    <source>
        <dbReference type="ARBA" id="ARBA00022748"/>
    </source>
</evidence>
<gene>
    <name evidence="5" type="ORF">MNBD_GAMMA12-320</name>
</gene>